<sequence length="340" mass="39875">MKNHIVFFSGGKSSFSVADWVKTNYPKDNIVLYFTDTLWENFDLYRFIDEASDKLKIPMLTHSAGLNPVELMFEKKLVFNSMIGDCSKVLKMRVATDFIKKGKKPPIEKWRNKHYLKDEDFTSEATLHFGIGFEEMHRQESIIKNWQPFKVEMPMIDEYINNEEVLKKHNIRQPVLYDLGFSHNNCNGRCVKAGQGHYKNLYDKMPEVFQKILEQEHHLKIYVSAYRYITDTNVPDNEIIPEHVQEVMLQELDDAYKDYFYGRVENPKMYIHPAMSATSEYAVIKQYAFMKKSINGHTAPYSISRLKFDIAKDEEQRRREGIQLDMFDIGGCGCFLDYAG</sequence>
<reference evidence="2" key="1">
    <citation type="submission" date="2022-09" db="EMBL/GenBank/DDBJ databases">
        <title>Genome analysis and characterization of larvicidal activity of Brevibacillus strains.</title>
        <authorList>
            <person name="Patrusheva E.V."/>
            <person name="Izotova A.O."/>
            <person name="Toshchakov S.V."/>
            <person name="Sineoky S.P."/>
        </authorList>
    </citation>
    <scope>NUCLEOTIDE SEQUENCE</scope>
    <source>
        <strain evidence="2">VKPM_B-13247</strain>
    </source>
</reference>
<dbReference type="EMBL" id="JAPTNE010000018">
    <property type="protein sequence ID" value="MCZ0808074.1"/>
    <property type="molecule type" value="Genomic_DNA"/>
</dbReference>
<dbReference type="InterPro" id="IPR002500">
    <property type="entry name" value="PAPS_reduct_dom"/>
</dbReference>
<evidence type="ECO:0000313" key="2">
    <source>
        <dbReference type="EMBL" id="MCZ0808074.1"/>
    </source>
</evidence>
<dbReference type="Proteomes" id="UP001077662">
    <property type="component" value="Unassembled WGS sequence"/>
</dbReference>
<name>A0AAP3DGK2_BRELA</name>
<evidence type="ECO:0000313" key="3">
    <source>
        <dbReference type="Proteomes" id="UP001077662"/>
    </source>
</evidence>
<dbReference type="Pfam" id="PF01507">
    <property type="entry name" value="PAPS_reduct"/>
    <property type="match status" value="1"/>
</dbReference>
<feature type="domain" description="Phosphoadenosine phosphosulphate reductase" evidence="1">
    <location>
        <begin position="4"/>
        <end position="103"/>
    </location>
</feature>
<gene>
    <name evidence="2" type="ORF">O0554_14350</name>
</gene>
<accession>A0AAP3DGK2</accession>
<protein>
    <recommendedName>
        <fullName evidence="1">Phosphoadenosine phosphosulphate reductase domain-containing protein</fullName>
    </recommendedName>
</protein>
<dbReference type="SUPFAM" id="SSF52402">
    <property type="entry name" value="Adenine nucleotide alpha hydrolases-like"/>
    <property type="match status" value="1"/>
</dbReference>
<organism evidence="2 3">
    <name type="scientific">Brevibacillus laterosporus</name>
    <name type="common">Bacillus laterosporus</name>
    <dbReference type="NCBI Taxonomy" id="1465"/>
    <lineage>
        <taxon>Bacteria</taxon>
        <taxon>Bacillati</taxon>
        <taxon>Bacillota</taxon>
        <taxon>Bacilli</taxon>
        <taxon>Bacillales</taxon>
        <taxon>Paenibacillaceae</taxon>
        <taxon>Brevibacillus</taxon>
    </lineage>
</organism>
<proteinExistence type="predicted"/>
<dbReference type="RefSeq" id="WP_258433893.1">
    <property type="nucleotide sequence ID" value="NZ_JANSGW010000018.1"/>
</dbReference>
<dbReference type="GO" id="GO:0003824">
    <property type="term" value="F:catalytic activity"/>
    <property type="evidence" value="ECO:0007669"/>
    <property type="project" value="InterPro"/>
</dbReference>
<evidence type="ECO:0000259" key="1">
    <source>
        <dbReference type="Pfam" id="PF01507"/>
    </source>
</evidence>
<dbReference type="Gene3D" id="3.40.50.620">
    <property type="entry name" value="HUPs"/>
    <property type="match status" value="1"/>
</dbReference>
<dbReference type="InterPro" id="IPR014729">
    <property type="entry name" value="Rossmann-like_a/b/a_fold"/>
</dbReference>
<dbReference type="AlphaFoldDB" id="A0AAP3DGK2"/>
<comment type="caution">
    <text evidence="2">The sequence shown here is derived from an EMBL/GenBank/DDBJ whole genome shotgun (WGS) entry which is preliminary data.</text>
</comment>